<evidence type="ECO:0000256" key="1">
    <source>
        <dbReference type="SAM" id="MobiDB-lite"/>
    </source>
</evidence>
<dbReference type="EMBL" id="VITH01000004">
    <property type="protein sequence ID" value="TWA84739.1"/>
    <property type="molecule type" value="Genomic_DNA"/>
</dbReference>
<dbReference type="Pfam" id="PF07581">
    <property type="entry name" value="Glug"/>
    <property type="match status" value="1"/>
</dbReference>
<dbReference type="PANTHER" id="PTHR12338:SF5">
    <property type="entry name" value="ANTIGEN 43-RELATED"/>
    <property type="match status" value="1"/>
</dbReference>
<proteinExistence type="predicted"/>
<sequence length="4442" mass="432341">MPTGTGAKGMQHVTTERRRSTGRTIGHGSLLFLLLSGTALTPLHSAVADDALPTGGRFTAGSGRIAEQAGGLRIDQGSRTGIVEWQGFSIGAGKSVHIDNGAGATLNRVTGTLPSRIDGSLTATGSAYLVNRAGIVVGKEGRVATGGSFIASTHDVPDAAFAAQGDLTFAGTSKAAVVNMGTIASRGGDVALIARSVRNEGTIAAPKGTAALAAGYEVLAKEKADADGRFVVKIGGADTEAVNAGTLAAANAEMRANGGNLYALAGNTGGLVKATGAATRDGRVFLTAGDGGAVTVDSPVVAQRQTAEANPKPDRPTPEVREPGRRDGAAKRPPRPSRRPDVSGGDIRVSGESVRIAGTLDASGAAGRGGTLVATGGTVVLSGTAALDVSGASGGTLLVGGDYQGGRNTATRYLAEPVATARTVTVEAGAQLRADGTRGDGGRVVLWSDRDTAFAGAISARGAAKGGDAEVSGKARLAFTGTADLRGTAGFGTLLLDPYNLTISDAADSGMSGFSASGDDSVLNVNTLKSALNFANVVVTTGDGGTQAGDITVAAPLTWNASTTLTLSAYRDITVNAALTAQGSEGMIVLMAGRDVAVNATVTGENRSDVSLLAKRDVTVSAAMRGAKVVLWSDYGGIGTGTVRFGAGATVTASGGASILYNPTAYTAPTDYSGIAGAGTVVTGYMLVNTAENLQAIGTNLAGTYALGRDIDADATAGWNHGAGFAPLGSVATPFTGLLDGRDHAVSGLIINRPGSDDVGLFGVVGTGGAVRDVRMVGGSVLGANRVGALVGSNAGAVTWASATGTVTGRGGEVGGLVGSNSGTIGQSFATGAVTAQGGAVGGLVGSSSGTILQTYASGAVTAGGDQVGGLVGRVTAGSVTEAYALGSVTGTVRVGGLIGDNNGGAVTESYATGAVTGQVEAGGLIGANGGTVLGSFWDKQTTGLTNGVGSGAAGGMRGLTSDQIRNSTSVKDGQYFIVSGHKWYLNIFDRGPDFRPIGVWEAARKGVDGYAAISNLHQLVLINAGTDLVEYNRGDYRLAIDIDASETAGTNPAGIWGARGFLPIGSANNQFRGNFDGNGRVIKGLFINRPDTANVGLFGYVYGIANNKPIIKNIGLIDGQIIGENSNSVGGLVGGLNGGIVENSYFTGTVSGGFFVGGLVGESQSPMDQIRRSYAVASVTATENSAGGLVGDSYAQIDQSYASGRVTGASNVGGFIGRHYEGDITNSYWDTQTSGQQNGIGDATVTGLTGLTTAEARQASSYVGWDFTKDWYQSADMRPIGRWEAAKPGSDGVATVTNLHQLQLIDANPAGSYRLGADIDAQATSGVDAAGVWGAGGFTPLGTGGAGFTGRFDGRGHLIRGLTINRPTSDDVGLFGRIGSGGTVGYVGLDATSTVTGRDRVGAIAGLNGGIILQSFSRAGVSGQGLGTGGLVGLNTATIRQSYASGAVTGLGDGVGGLVGDNNVGGSIAQSYATGAVTGHGVGVGGLVGNNGASGSIAQSYATGAVSGQGAALGGLVGRNDGMTRLSYWNTQTSGMAAGAGAGSVTGVTGLDSAGMRDASSFTGFDRMVWAPADGTDAPLLYGVSGVVGVVQSAVYGDDPQTVPVSLLGGWAWSRVTGSASSSLAAGTNVGTYLNFLDTSGVSATFSAGGAARVVNVGAVVTPATLTVTADNGTMVYGDAVPSLGYTTSGWKNGQGDALLSGVTVSTSATALSDVGDYASTVTGGVLSGAAVGNYTIVHTTGTVSITPATLTVTAANGTMVYGDAVPSLGYATSGWKNGQSGALLSGVGVSTNATALSDVGSAYTTTATGGTLSGAAAGNYTFSHVGGSFSVTPATLTVTAADGTMVYGDAMPSLGYTTSGWKNGQSGALLSGVTVSTDATSLSNVGTAYITTATGGTLSGAAAGNYTLSHVGGSFAVTPATLTVTAANGTMVYGDAVPLLGYATSGWKNGQSGALLSGVTVSTDATSLSNVGTAYITTATGGTLSGAAAGNYTLSHVGGSFSVTPATLTVTAANGTMVYGDAVPSLGYTTSGWKNGQSGVLLSGVGVSTNATTLSDVGTAYLTTATGGTLSGAAAGNYTLSHVGGSFSVTPATLTVTAANGTMVYGDAVPSLGYTTSGWKNGQSGALLSSVGVSTNATTLSDVGSAYLTTATGGILSGAAAGNYTLSYVGGSFSVTPATLTVTAANGTMVYGDAVPSLGYATSGWKNGQSGALLSGVTVSTDATSLSNVGATYLTTATGGILSGAAAGNYTLSYVGGSFSVTPATLTVTAANGTMVYGDAVPSLGYATSGWKNGQSGALLSGVGVSTNATTLSDVGTAYITTATGGTLSGGAAGNYTISHVGGSFSVTPATLTVTAANGTMVYGDAVPSLGYATSGWKNGQSDALLSGVGVSTNATTLSDVGSAYVTTATGGTLSGAAVGNYTLSHVGGSFSVTPATLTVTAANGTMVYGDAVPSLGYATSGWKNGQSGALLSGVGVSTNATTLSDVGTAYLTTATGGTLSGAAAGNYTFSYVNGAFSVTPATLTVTAANGTMVYGDAVPSLGYATSGWKNGQSGVLLSGVSVSTDATSLSNVGTAYLTTATGGTLSGAAAGNYTLSHVGGSFSVTPATLTVTAANGTMVYGDAVPSLGYSVSGWKNGQSGALLSDVSVSTSATTLSDVGTAYTTTATGGTLSGAATGNYTLSYVNGTFSVTPATLTVTADNGTMVYGDAVPSLGYATSGWKNGQSGALLSSVGVSTNATTLSDVGSAYVTTATGGTLSGGAAGNYTISHVGGSFSVTPATLTVTAANGTMVYGDAVPSLGYTTSGWRNGQGGALLSGVGVSTNATALSNVGNYTSTATGGALSGAAAGNYTLNHVNGAFSVIPATLTVTAANGTMVYGDAVPSLGYTTSGWRNGQSDALLSAVAVSTNATTLSNVGIYTSTATGGTLLGAAAGNYTLSHATGGVTITPAPLTVTAADGTMVYGDAVPSLGYSVSGWKNGQGDASLSGISASASATSVSSVGAYTTMATGGTLSGGAAGNYTLSYVNGSFTVTPATLTVTAANGTMIYGDTVPSLGYTISGWKNGQSDALLSGVTVSSDATSLSDVGTAYITTATGGTLSGAATGNYTISHVGGSLSVTPAALTVTAGNGMMVYGDAVPSLGYTSSGWKNGQSGALLSAVVVSTNATTLSDVGNAYVTTATGGTLSGSAVGNYTLSYVNGAFSVTPATLTVTAANGTLVYGDALSSLGYTTSGWRNGQSDALLSGVTVSTDVTSLSNVGVYASTAAGGTLSGAATGNYVLRHVDGSFSVTPATLTVTAANGAMVYGDTAPSVGYSVAGWKNGQGEALLSGVTVSTDATSLSNVGLYTSSTTGGILSGAAAGNYTLSRATGTVTITPATLTVTAANGAMVYGDAAPTLGYSVSGWRNGQSDALLSGVTVSTNASSLSDVGTSYLTTATGGALSGAAVGNYTLSYVGGSLSVTPAVLTVTAANGAMVYGDAVPSLGYTSSGWKNGQSDALLSGIGVSTNATTLSDVGAAYTTMAMGGTLAGAAAGNYTLAYVGGAFSVTPAALTVTAASGTMVYGDAVPSLGYAISGWKNGQGDALLSGVGVSTDATSLSNVGNYASTATGGTLSGAAAGNYTLNHVNGAISVTPATLTVTAGGGSMIYGDAVPSLSYTTAGWRNGQGGALLSAVTVSTDATSLSNVGAAYTTTATGGTLSGPAAGNYTLSYVDGVFSVTPATLTVTAANGTMVYGDAVPSLGYTTSGWRNGQSDALLSGVGISTDATSLSNVGTSYLTMATGGVLSGGATGNYTLAYVGGAFSVTPATLTVTAADATMIYGENVPALGYTTSGWKNGQGDASLSGISVSTGATSLSNVGTYASSATGGTLLGAAAGNYTLSHVGGTVLISPAPLTVTAGNGAMVYGDAVPSPGYGVSGWKNGQGDALLSGVTVSTNATALSDVGSAYLTSATGGTLSGAAAGNYTLSYVNGAFSVTPAVLTVTAANGTMAYGDAVPSLGYSVSGWRNGQNGALLSGVGVSTNATSLSNAGTAYITTATGGVLSGAAAGNYTLTHLGGTFAVTPATLTVTAADGTMVYGDAVPALGYTTSGWKNGQGDALISGIGVSTAVTSLSNAGAYVSTVTGGVLSGAAVGNYSLSHMTGTVTVTPAPLTVTAGNGMMVYGDAVPSLGYGVSGWRNGQSDALLSGVIVSTNATALSNVGAYASAATGGTLSGAAAGNYTIRYVNGAFAVTPAPLTVTAANGTMVLGDSVPSLGYSVSGWKNGQGDALLSGVGVSTSATSLSSVGRYVSTATGGVLSGDAAGNYTLRYVDGNLVIVQPPPVVVVDDPSRPAGTANPPSTDRPTASDPRATPGVPVELPPPSGIAAFLPARLIDPVAPSPAVPPVAGRSGSEAGSPGLASEQDGGGDGTQDACGAAGGEGCASLPHPANRVLGTFLSVKSP</sequence>
<feature type="domain" description="Filamentous haemagglutinin FhaB/tRNA nuclease CdiA-like TPS" evidence="2">
    <location>
        <begin position="49"/>
        <end position="160"/>
    </location>
</feature>
<feature type="compositionally biased region" description="Basic and acidic residues" evidence="1">
    <location>
        <begin position="311"/>
        <end position="330"/>
    </location>
</feature>
<dbReference type="Proteomes" id="UP000318529">
    <property type="component" value="Unassembled WGS sequence"/>
</dbReference>
<name>A0A560CIR1_AZOBR</name>
<dbReference type="InterPro" id="IPR011493">
    <property type="entry name" value="GLUG"/>
</dbReference>
<dbReference type="SMART" id="SM00912">
    <property type="entry name" value="Haemagg_act"/>
    <property type="match status" value="1"/>
</dbReference>
<feature type="region of interest" description="Disordered" evidence="1">
    <location>
        <begin position="1"/>
        <end position="21"/>
    </location>
</feature>
<evidence type="ECO:0000259" key="2">
    <source>
        <dbReference type="SMART" id="SM00912"/>
    </source>
</evidence>
<evidence type="ECO:0000313" key="4">
    <source>
        <dbReference type="Proteomes" id="UP000318529"/>
    </source>
</evidence>
<dbReference type="Pfam" id="PF18676">
    <property type="entry name" value="MBG_2"/>
    <property type="match status" value="31"/>
</dbReference>
<comment type="caution">
    <text evidence="3">The sequence shown here is derived from an EMBL/GenBank/DDBJ whole genome shotgun (WGS) entry which is preliminary data.</text>
</comment>
<feature type="region of interest" description="Disordered" evidence="1">
    <location>
        <begin position="4324"/>
        <end position="4359"/>
    </location>
</feature>
<feature type="region of interest" description="Disordered" evidence="1">
    <location>
        <begin position="304"/>
        <end position="347"/>
    </location>
</feature>
<dbReference type="InterPro" id="IPR012334">
    <property type="entry name" value="Pectin_lyas_fold"/>
</dbReference>
<dbReference type="SUPFAM" id="SSF51126">
    <property type="entry name" value="Pectin lyase-like"/>
    <property type="match status" value="1"/>
</dbReference>
<dbReference type="PANTHER" id="PTHR12338">
    <property type="entry name" value="AUTOTRANSPORTER"/>
    <property type="match status" value="1"/>
</dbReference>
<feature type="region of interest" description="Disordered" evidence="1">
    <location>
        <begin position="4380"/>
        <end position="4442"/>
    </location>
</feature>
<gene>
    <name evidence="3" type="ORF">FBZ83_1044</name>
</gene>
<dbReference type="InterPro" id="IPR050909">
    <property type="entry name" value="Bact_Autotransporter_VF"/>
</dbReference>
<dbReference type="Gene3D" id="2.160.20.10">
    <property type="entry name" value="Single-stranded right-handed beta-helix, Pectin lyase-like"/>
    <property type="match status" value="2"/>
</dbReference>
<organism evidence="3 4">
    <name type="scientific">Azospirillum brasilense</name>
    <dbReference type="NCBI Taxonomy" id="192"/>
    <lineage>
        <taxon>Bacteria</taxon>
        <taxon>Pseudomonadati</taxon>
        <taxon>Pseudomonadota</taxon>
        <taxon>Alphaproteobacteria</taxon>
        <taxon>Rhodospirillales</taxon>
        <taxon>Azospirillaceae</taxon>
        <taxon>Azospirillum</taxon>
    </lineage>
</organism>
<dbReference type="NCBIfam" id="TIGR01901">
    <property type="entry name" value="adhes_NPXG"/>
    <property type="match status" value="1"/>
</dbReference>
<dbReference type="InterPro" id="IPR011050">
    <property type="entry name" value="Pectin_lyase_fold/virulence"/>
</dbReference>
<evidence type="ECO:0000313" key="3">
    <source>
        <dbReference type="EMBL" id="TWA84739.1"/>
    </source>
</evidence>
<protein>
    <submittedName>
        <fullName evidence="3">Filamentous hemagglutinin family protein</fullName>
    </submittedName>
</protein>
<dbReference type="Gene3D" id="3.30.160.710">
    <property type="match status" value="3"/>
</dbReference>
<dbReference type="Gene3D" id="2.160.20.110">
    <property type="match status" value="3"/>
</dbReference>
<reference evidence="3 4" key="1">
    <citation type="submission" date="2019-06" db="EMBL/GenBank/DDBJ databases">
        <title>Genomic Encyclopedia of Type Strains, Phase IV (KMG-V): Genome sequencing to study the core and pangenomes of soil and plant-associated prokaryotes.</title>
        <authorList>
            <person name="Whitman W."/>
        </authorList>
    </citation>
    <scope>NUCLEOTIDE SEQUENCE [LARGE SCALE GENOMIC DNA]</scope>
    <source>
        <strain evidence="3 4">BR 11650</strain>
    </source>
</reference>
<accession>A0A560CIR1</accession>
<dbReference type="InterPro" id="IPR008638">
    <property type="entry name" value="FhaB/CdiA-like_TPS"/>
</dbReference>
<dbReference type="InterPro" id="IPR041286">
    <property type="entry name" value="MBG_2"/>
</dbReference>